<accession>A0ABQ5N7N9</accession>
<feature type="compositionally biased region" description="Low complexity" evidence="1">
    <location>
        <begin position="64"/>
        <end position="78"/>
    </location>
</feature>
<dbReference type="Proteomes" id="UP001208567">
    <property type="component" value="Unassembled WGS sequence"/>
</dbReference>
<sequence>MESKPKLSHHEAMELHELINDYMVGVKKLNEEMSKVQDEELKNFMEDSLNNKITKLQEIDDFFNNENQQQSEESSQEQYPSWNHNQEQAQGQGQSRGQGQSSQ</sequence>
<evidence type="ECO:0000256" key="1">
    <source>
        <dbReference type="SAM" id="MobiDB-lite"/>
    </source>
</evidence>
<protein>
    <recommendedName>
        <fullName evidence="4">Spore coat protein</fullName>
    </recommendedName>
</protein>
<dbReference type="EMBL" id="BRXR01000001">
    <property type="protein sequence ID" value="GLC31258.1"/>
    <property type="molecule type" value="Genomic_DNA"/>
</dbReference>
<evidence type="ECO:0000313" key="3">
    <source>
        <dbReference type="Proteomes" id="UP001208567"/>
    </source>
</evidence>
<gene>
    <name evidence="2" type="ORF">bsdE14_26680</name>
</gene>
<dbReference type="Gene3D" id="1.20.1260.10">
    <property type="match status" value="1"/>
</dbReference>
<dbReference type="RefSeq" id="WP_264850534.1">
    <property type="nucleotide sequence ID" value="NZ_BRXR01000001.1"/>
</dbReference>
<comment type="caution">
    <text evidence="2">The sequence shown here is derived from an EMBL/GenBank/DDBJ whole genome shotgun (WGS) entry which is preliminary data.</text>
</comment>
<keyword evidence="3" id="KW-1185">Reference proteome</keyword>
<reference evidence="2 3" key="1">
    <citation type="journal article" date="2024" name="Int. J. Syst. Evol. Microbiol.">
        <title>Clostridium omnivorum sp. nov., isolated from anoxic soil under the treatment of reductive soil disinfestation.</title>
        <authorList>
            <person name="Ueki A."/>
            <person name="Tonouchi A."/>
            <person name="Kaku N."/>
            <person name="Honma S."/>
            <person name="Ueki K."/>
        </authorList>
    </citation>
    <scope>NUCLEOTIDE SEQUENCE [LARGE SCALE GENOMIC DNA]</scope>
    <source>
        <strain evidence="2 3">E14</strain>
    </source>
</reference>
<feature type="compositionally biased region" description="Low complexity" evidence="1">
    <location>
        <begin position="86"/>
        <end position="103"/>
    </location>
</feature>
<proteinExistence type="predicted"/>
<dbReference type="InterPro" id="IPR012347">
    <property type="entry name" value="Ferritin-like"/>
</dbReference>
<feature type="region of interest" description="Disordered" evidence="1">
    <location>
        <begin position="60"/>
        <end position="103"/>
    </location>
</feature>
<name>A0ABQ5N7N9_9CLOT</name>
<organism evidence="2 3">
    <name type="scientific">Clostridium omnivorum</name>
    <dbReference type="NCBI Taxonomy" id="1604902"/>
    <lineage>
        <taxon>Bacteria</taxon>
        <taxon>Bacillati</taxon>
        <taxon>Bacillota</taxon>
        <taxon>Clostridia</taxon>
        <taxon>Eubacteriales</taxon>
        <taxon>Clostridiaceae</taxon>
        <taxon>Clostridium</taxon>
    </lineage>
</organism>
<evidence type="ECO:0000313" key="2">
    <source>
        <dbReference type="EMBL" id="GLC31258.1"/>
    </source>
</evidence>
<evidence type="ECO:0008006" key="4">
    <source>
        <dbReference type="Google" id="ProtNLM"/>
    </source>
</evidence>